<dbReference type="InterPro" id="IPR050832">
    <property type="entry name" value="Bact_Acetyltransf"/>
</dbReference>
<organism evidence="4 5">
    <name type="scientific">Pelagerythrobacter aerophilus</name>
    <dbReference type="NCBI Taxonomy" id="2306995"/>
    <lineage>
        <taxon>Bacteria</taxon>
        <taxon>Pseudomonadati</taxon>
        <taxon>Pseudomonadota</taxon>
        <taxon>Alphaproteobacteria</taxon>
        <taxon>Sphingomonadales</taxon>
        <taxon>Erythrobacteraceae</taxon>
        <taxon>Pelagerythrobacter</taxon>
    </lineage>
</organism>
<dbReference type="PANTHER" id="PTHR43877">
    <property type="entry name" value="AMINOALKYLPHOSPHONATE N-ACETYLTRANSFERASE-RELATED-RELATED"/>
    <property type="match status" value="1"/>
</dbReference>
<reference evidence="4 5" key="1">
    <citation type="submission" date="2018-08" db="EMBL/GenBank/DDBJ databases">
        <title>Altererythrobacter sp.Ery1 and Ery12, the genome sequencing of novel strains in genus Alterythrobacter.</title>
        <authorList>
            <person name="Cheng H."/>
            <person name="Wu Y.-H."/>
            <person name="Fang C."/>
            <person name="Xu X.-W."/>
        </authorList>
    </citation>
    <scope>NUCLEOTIDE SEQUENCE [LARGE SCALE GENOMIC DNA]</scope>
    <source>
        <strain evidence="4 5">Ery1</strain>
    </source>
</reference>
<evidence type="ECO:0000259" key="3">
    <source>
        <dbReference type="PROSITE" id="PS51186"/>
    </source>
</evidence>
<dbReference type="RefSeq" id="WP_119514524.1">
    <property type="nucleotide sequence ID" value="NZ_QXFK01000019.1"/>
</dbReference>
<comment type="caution">
    <text evidence="4">The sequence shown here is derived from an EMBL/GenBank/DDBJ whole genome shotgun (WGS) entry which is preliminary data.</text>
</comment>
<name>A0A418NCZ3_9SPHN</name>
<dbReference type="InterPro" id="IPR000182">
    <property type="entry name" value="GNAT_dom"/>
</dbReference>
<protein>
    <submittedName>
        <fullName evidence="4">GNAT family N-acetyltransferase</fullName>
    </submittedName>
</protein>
<dbReference type="AlphaFoldDB" id="A0A418NCZ3"/>
<dbReference type="GO" id="GO:0016747">
    <property type="term" value="F:acyltransferase activity, transferring groups other than amino-acyl groups"/>
    <property type="evidence" value="ECO:0007669"/>
    <property type="project" value="InterPro"/>
</dbReference>
<dbReference type="Gene3D" id="3.40.630.30">
    <property type="match status" value="1"/>
</dbReference>
<dbReference type="PROSITE" id="PS51186">
    <property type="entry name" value="GNAT"/>
    <property type="match status" value="1"/>
</dbReference>
<keyword evidence="2" id="KW-0012">Acyltransferase</keyword>
<dbReference type="InterPro" id="IPR016181">
    <property type="entry name" value="Acyl_CoA_acyltransferase"/>
</dbReference>
<evidence type="ECO:0000256" key="1">
    <source>
        <dbReference type="ARBA" id="ARBA00022679"/>
    </source>
</evidence>
<evidence type="ECO:0000313" key="5">
    <source>
        <dbReference type="Proteomes" id="UP000285092"/>
    </source>
</evidence>
<gene>
    <name evidence="4" type="ORF">D2V04_14990</name>
</gene>
<dbReference type="Pfam" id="PF00583">
    <property type="entry name" value="Acetyltransf_1"/>
    <property type="match status" value="1"/>
</dbReference>
<evidence type="ECO:0000313" key="4">
    <source>
        <dbReference type="EMBL" id="RIV75598.1"/>
    </source>
</evidence>
<dbReference type="OrthoDB" id="143110at2"/>
<keyword evidence="1 4" id="KW-0808">Transferase</keyword>
<feature type="domain" description="N-acetyltransferase" evidence="3">
    <location>
        <begin position="8"/>
        <end position="174"/>
    </location>
</feature>
<evidence type="ECO:0000256" key="2">
    <source>
        <dbReference type="ARBA" id="ARBA00023315"/>
    </source>
</evidence>
<dbReference type="PANTHER" id="PTHR43877:SF1">
    <property type="entry name" value="ACETYLTRANSFERASE"/>
    <property type="match status" value="1"/>
</dbReference>
<dbReference type="SUPFAM" id="SSF55729">
    <property type="entry name" value="Acyl-CoA N-acyltransferases (Nat)"/>
    <property type="match status" value="1"/>
</dbReference>
<proteinExistence type="predicted"/>
<dbReference type="Proteomes" id="UP000285092">
    <property type="component" value="Unassembled WGS sequence"/>
</dbReference>
<dbReference type="EMBL" id="QXFK01000019">
    <property type="protein sequence ID" value="RIV75598.1"/>
    <property type="molecule type" value="Genomic_DNA"/>
</dbReference>
<keyword evidence="5" id="KW-1185">Reference proteome</keyword>
<sequence>MAANRVPWRIREATREDAGALALIGAATFLETFADVLDGAAIVAHCEHAHSRATYEAYLDAGAQAWLAEVEPGLAPVGYALSAEPDLPGARDGDRELKRIYSLSRFHGSGLGAALMAAAVEAAAGHERLLLGVYARNARAIAFYCKQGFEPIGERRFDVGGKLYDDAVLARALR</sequence>
<accession>A0A418NCZ3</accession>